<keyword evidence="8" id="KW-0675">Receptor</keyword>
<dbReference type="PROSITE" id="PS50835">
    <property type="entry name" value="IG_LIKE"/>
    <property type="match status" value="2"/>
</dbReference>
<feature type="domain" description="Ig-like" evidence="14">
    <location>
        <begin position="31"/>
        <end position="122"/>
    </location>
</feature>
<keyword evidence="5 12" id="KW-1133">Transmembrane helix</keyword>
<evidence type="ECO:0000256" key="7">
    <source>
        <dbReference type="ARBA" id="ARBA00023157"/>
    </source>
</evidence>
<dbReference type="InterPro" id="IPR013783">
    <property type="entry name" value="Ig-like_fold"/>
</dbReference>
<dbReference type="EMBL" id="JAODUO010000756">
    <property type="protein sequence ID" value="KAK2175027.1"/>
    <property type="molecule type" value="Genomic_DNA"/>
</dbReference>
<feature type="chain" id="PRO_5042277029" description="Ig-like domain-containing protein" evidence="13">
    <location>
        <begin position="22"/>
        <end position="471"/>
    </location>
</feature>
<evidence type="ECO:0000256" key="3">
    <source>
        <dbReference type="ARBA" id="ARBA00022692"/>
    </source>
</evidence>
<keyword evidence="2" id="KW-1003">Cell membrane</keyword>
<dbReference type="Proteomes" id="UP001209878">
    <property type="component" value="Unassembled WGS sequence"/>
</dbReference>
<evidence type="ECO:0000259" key="14">
    <source>
        <dbReference type="PROSITE" id="PS50835"/>
    </source>
</evidence>
<evidence type="ECO:0000256" key="8">
    <source>
        <dbReference type="ARBA" id="ARBA00023170"/>
    </source>
</evidence>
<dbReference type="GO" id="GO:0006955">
    <property type="term" value="P:immune response"/>
    <property type="evidence" value="ECO:0007669"/>
    <property type="project" value="TreeGrafter"/>
</dbReference>
<comment type="caution">
    <text evidence="15">The sequence shown here is derived from an EMBL/GenBank/DDBJ whole genome shotgun (WGS) entry which is preliminary data.</text>
</comment>
<keyword evidence="10" id="KW-0393">Immunoglobulin domain</keyword>
<reference evidence="15" key="1">
    <citation type="journal article" date="2023" name="Mol. Biol. Evol.">
        <title>Third-Generation Sequencing Reveals the Adaptive Role of the Epigenome in Three Deep-Sea Polychaetes.</title>
        <authorList>
            <person name="Perez M."/>
            <person name="Aroh O."/>
            <person name="Sun Y."/>
            <person name="Lan Y."/>
            <person name="Juniper S.K."/>
            <person name="Young C.R."/>
            <person name="Angers B."/>
            <person name="Qian P.Y."/>
        </authorList>
    </citation>
    <scope>NUCLEOTIDE SEQUENCE</scope>
    <source>
        <strain evidence="15">R07B-5</strain>
    </source>
</reference>
<name>A0AAD9NLU7_RIDPI</name>
<dbReference type="SMART" id="SM00409">
    <property type="entry name" value="IG"/>
    <property type="match status" value="1"/>
</dbReference>
<keyword evidence="3 12" id="KW-0812">Transmembrane</keyword>
<dbReference type="SUPFAM" id="SSF48726">
    <property type="entry name" value="Immunoglobulin"/>
    <property type="match status" value="1"/>
</dbReference>
<protein>
    <recommendedName>
        <fullName evidence="14">Ig-like domain-containing protein</fullName>
    </recommendedName>
</protein>
<dbReference type="PANTHER" id="PTHR25466:SF14">
    <property type="entry name" value="BUTYROPHILIN SUBFAMILY 2 MEMBER A2-LIKE-RELATED"/>
    <property type="match status" value="1"/>
</dbReference>
<evidence type="ECO:0000313" key="15">
    <source>
        <dbReference type="EMBL" id="KAK2175027.1"/>
    </source>
</evidence>
<evidence type="ECO:0000256" key="1">
    <source>
        <dbReference type="ARBA" id="ARBA00004251"/>
    </source>
</evidence>
<gene>
    <name evidence="15" type="ORF">NP493_758g01021</name>
</gene>
<dbReference type="GO" id="GO:0007166">
    <property type="term" value="P:cell surface receptor signaling pathway"/>
    <property type="evidence" value="ECO:0007669"/>
    <property type="project" value="TreeGrafter"/>
</dbReference>
<proteinExistence type="predicted"/>
<keyword evidence="4 13" id="KW-0732">Signal</keyword>
<feature type="domain" description="Ig-like" evidence="14">
    <location>
        <begin position="204"/>
        <end position="305"/>
    </location>
</feature>
<evidence type="ECO:0000256" key="4">
    <source>
        <dbReference type="ARBA" id="ARBA00022729"/>
    </source>
</evidence>
<dbReference type="InterPro" id="IPR007110">
    <property type="entry name" value="Ig-like_dom"/>
</dbReference>
<keyword evidence="16" id="KW-1185">Reference proteome</keyword>
<sequence>MKGGRWVTLLLLAASINTAKSEDPHIVGYVSDTTTLPCEHTVPKSDLEAVVWRKDTETIVAEYDIGDDPPGSFYDSMAGRASAKVFPPTLKFSSGSLEDAGVYQCEVFPLKGNAIIHRYTVTVNGSAPDPPYSKAVPPDPPYLRYRQCPLIHPTLRYRQCPPDPPYSKAVPPYPPYSKAVPPDPPYSKAVPSLFTLLYGIGSAPLISTLLYAKPFNEAIRLSGQSYQDCEEVYLPESTDALLSLTCTASSKPSSRLSWAANPATPALVVNQSTVAECNTSANGIVTCERNATIVTKDLKEVVQVTCVTHYDDRRTVITSKRACVILVPHGYHHLWVTVVVVLVVLWLIGVVVVLVIIFLIWRLAKKENKAAPVDLRLLALGLGLVILLPVLGVAVFIFLTFYWKLLPVPGQKAETKRSEVELEEQEGLSEAGSKREEGTNEEGEQGDKEEETAAKAITTGKSSQSTVDGPM</sequence>
<accession>A0AAD9NLU7</accession>
<dbReference type="GO" id="GO:0009897">
    <property type="term" value="C:external side of plasma membrane"/>
    <property type="evidence" value="ECO:0007669"/>
    <property type="project" value="TreeGrafter"/>
</dbReference>
<dbReference type="GO" id="GO:0071222">
    <property type="term" value="P:cellular response to lipopolysaccharide"/>
    <property type="evidence" value="ECO:0007669"/>
    <property type="project" value="TreeGrafter"/>
</dbReference>
<feature type="transmembrane region" description="Helical" evidence="12">
    <location>
        <begin position="375"/>
        <end position="403"/>
    </location>
</feature>
<feature type="transmembrane region" description="Helical" evidence="12">
    <location>
        <begin position="334"/>
        <end position="363"/>
    </location>
</feature>
<evidence type="ECO:0000256" key="10">
    <source>
        <dbReference type="ARBA" id="ARBA00023319"/>
    </source>
</evidence>
<evidence type="ECO:0000256" key="2">
    <source>
        <dbReference type="ARBA" id="ARBA00022475"/>
    </source>
</evidence>
<dbReference type="AlphaFoldDB" id="A0AAD9NLU7"/>
<evidence type="ECO:0000256" key="9">
    <source>
        <dbReference type="ARBA" id="ARBA00023180"/>
    </source>
</evidence>
<dbReference type="InterPro" id="IPR003599">
    <property type="entry name" value="Ig_sub"/>
</dbReference>
<evidence type="ECO:0000256" key="5">
    <source>
        <dbReference type="ARBA" id="ARBA00022989"/>
    </source>
</evidence>
<comment type="subcellular location">
    <subcellularLocation>
        <location evidence="1">Cell membrane</location>
        <topology evidence="1">Single-pass type I membrane protein</topology>
    </subcellularLocation>
</comment>
<feature type="compositionally biased region" description="Acidic residues" evidence="11">
    <location>
        <begin position="439"/>
        <end position="450"/>
    </location>
</feature>
<dbReference type="InterPro" id="IPR036179">
    <property type="entry name" value="Ig-like_dom_sf"/>
</dbReference>
<evidence type="ECO:0000256" key="6">
    <source>
        <dbReference type="ARBA" id="ARBA00023136"/>
    </source>
</evidence>
<evidence type="ECO:0000256" key="13">
    <source>
        <dbReference type="SAM" id="SignalP"/>
    </source>
</evidence>
<dbReference type="PANTHER" id="PTHR25466">
    <property type="entry name" value="T-LYMPHOCYTE ACTIVATION ANTIGEN"/>
    <property type="match status" value="1"/>
</dbReference>
<feature type="signal peptide" evidence="13">
    <location>
        <begin position="1"/>
        <end position="21"/>
    </location>
</feature>
<feature type="region of interest" description="Disordered" evidence="11">
    <location>
        <begin position="415"/>
        <end position="471"/>
    </location>
</feature>
<keyword evidence="7" id="KW-1015">Disulfide bond</keyword>
<dbReference type="Gene3D" id="2.60.40.10">
    <property type="entry name" value="Immunoglobulins"/>
    <property type="match status" value="1"/>
</dbReference>
<keyword evidence="6 12" id="KW-0472">Membrane</keyword>
<feature type="compositionally biased region" description="Polar residues" evidence="11">
    <location>
        <begin position="459"/>
        <end position="471"/>
    </location>
</feature>
<keyword evidence="9" id="KW-0325">Glycoprotein</keyword>
<evidence type="ECO:0000256" key="11">
    <source>
        <dbReference type="SAM" id="MobiDB-lite"/>
    </source>
</evidence>
<evidence type="ECO:0000256" key="12">
    <source>
        <dbReference type="SAM" id="Phobius"/>
    </source>
</evidence>
<dbReference type="InterPro" id="IPR051713">
    <property type="entry name" value="T-cell_Activation_Regulation"/>
</dbReference>
<evidence type="ECO:0000313" key="16">
    <source>
        <dbReference type="Proteomes" id="UP001209878"/>
    </source>
</evidence>
<organism evidence="15 16">
    <name type="scientific">Ridgeia piscesae</name>
    <name type="common">Tubeworm</name>
    <dbReference type="NCBI Taxonomy" id="27915"/>
    <lineage>
        <taxon>Eukaryota</taxon>
        <taxon>Metazoa</taxon>
        <taxon>Spiralia</taxon>
        <taxon>Lophotrochozoa</taxon>
        <taxon>Annelida</taxon>
        <taxon>Polychaeta</taxon>
        <taxon>Sedentaria</taxon>
        <taxon>Canalipalpata</taxon>
        <taxon>Sabellida</taxon>
        <taxon>Siboglinidae</taxon>
        <taxon>Ridgeia</taxon>
    </lineage>
</organism>